<evidence type="ECO:0000259" key="7">
    <source>
        <dbReference type="PROSITE" id="PS51916"/>
    </source>
</evidence>
<dbReference type="InterPro" id="IPR038108">
    <property type="entry name" value="RPN13_DEUBAD_sf"/>
</dbReference>
<organism evidence="9 10">
    <name type="scientific">Triparma columacea</name>
    <dbReference type="NCBI Taxonomy" id="722753"/>
    <lineage>
        <taxon>Eukaryota</taxon>
        <taxon>Sar</taxon>
        <taxon>Stramenopiles</taxon>
        <taxon>Ochrophyta</taxon>
        <taxon>Bolidophyceae</taxon>
        <taxon>Parmales</taxon>
        <taxon>Triparmaceae</taxon>
        <taxon>Triparma</taxon>
    </lineage>
</organism>
<sequence length="371" mass="38131">MMALMGQRGGMGGGAAVSNEVLVSFKAGQCHCESKGDGSFEVVPKKGKGTLKVTKSPEGMTEVVWEDRKTKEDKENHMAFPGDAELTNVDTGKEGDRVVLFQYKNSDRRFFYWLQDLDGEKDDENVKEFNKFINEPAGASASDAAATADSAAADESTSTSTAVDTSVEASNASNALTADALASILNGAQTPAAGSAAAAPSATPAAAAPSATPAAAVPIDFFAAPGATPAPGGAAATPAAPSKGLTLESLQGALGNLASQPTPVPLTEVLEPGSVLETGILNDDDVVAKLLPLLPEGQQTKEALEENIRSPQVRQALASLQSAIAGDSFNSVIANFNLDTSDAAVMEAMNRGDGIAAFLEAIMKKNEDKKD</sequence>
<feature type="domain" description="Pru" evidence="8">
    <location>
        <begin position="17"/>
        <end position="136"/>
    </location>
</feature>
<feature type="domain" description="DEUBAD" evidence="7">
    <location>
        <begin position="257"/>
        <end position="371"/>
    </location>
</feature>
<dbReference type="InterPro" id="IPR044868">
    <property type="entry name" value="Rpn13/ADRM1_Pru"/>
</dbReference>
<dbReference type="Gene3D" id="2.30.29.70">
    <property type="entry name" value="Proteasomal ubiquitin receptor Rpn13/ADRM1"/>
    <property type="match status" value="1"/>
</dbReference>
<keyword evidence="4" id="KW-0647">Proteasome</keyword>
<evidence type="ECO:0000313" key="10">
    <source>
        <dbReference type="Proteomes" id="UP001165065"/>
    </source>
</evidence>
<dbReference type="GO" id="GO:0070628">
    <property type="term" value="F:proteasome binding"/>
    <property type="evidence" value="ECO:0007669"/>
    <property type="project" value="TreeGrafter"/>
</dbReference>
<keyword evidence="10" id="KW-1185">Reference proteome</keyword>
<dbReference type="InterPro" id="IPR006773">
    <property type="entry name" value="Rpn13/ADRM1"/>
</dbReference>
<dbReference type="GO" id="GO:0008541">
    <property type="term" value="C:proteasome regulatory particle, lid subcomplex"/>
    <property type="evidence" value="ECO:0007669"/>
    <property type="project" value="TreeGrafter"/>
</dbReference>
<dbReference type="PANTHER" id="PTHR12225">
    <property type="entry name" value="ADHESION REGULATING MOLECULE 1 110 KDA CELL MEMBRANE GLYCOPROTEIN"/>
    <property type="match status" value="1"/>
</dbReference>
<comment type="caution">
    <text evidence="9">The sequence shown here is derived from an EMBL/GenBank/DDBJ whole genome shotgun (WGS) entry which is preliminary data.</text>
</comment>
<name>A0A9W7L3J5_9STRA</name>
<dbReference type="GO" id="GO:0005737">
    <property type="term" value="C:cytoplasm"/>
    <property type="evidence" value="ECO:0007669"/>
    <property type="project" value="UniProtKB-SubCell"/>
</dbReference>
<dbReference type="EMBL" id="BRYA01000621">
    <property type="protein sequence ID" value="GMI26006.1"/>
    <property type="molecule type" value="Genomic_DNA"/>
</dbReference>
<dbReference type="InterPro" id="IPR032368">
    <property type="entry name" value="RPN13_DEUBAD"/>
</dbReference>
<dbReference type="GO" id="GO:0061133">
    <property type="term" value="F:endopeptidase activator activity"/>
    <property type="evidence" value="ECO:0007669"/>
    <property type="project" value="TreeGrafter"/>
</dbReference>
<comment type="subcellular location">
    <subcellularLocation>
        <location evidence="2">Cytoplasm</location>
    </subcellularLocation>
    <subcellularLocation>
        <location evidence="1">Nucleus</location>
    </subcellularLocation>
</comment>
<dbReference type="OrthoDB" id="340431at2759"/>
<dbReference type="InterPro" id="IPR044867">
    <property type="entry name" value="DEUBAD_dom"/>
</dbReference>
<dbReference type="GO" id="GO:0005634">
    <property type="term" value="C:nucleus"/>
    <property type="evidence" value="ECO:0007669"/>
    <property type="project" value="UniProtKB-SubCell"/>
</dbReference>
<dbReference type="AlphaFoldDB" id="A0A9W7L3J5"/>
<dbReference type="Pfam" id="PF16550">
    <property type="entry name" value="RPN13_C"/>
    <property type="match status" value="1"/>
</dbReference>
<accession>A0A9W7L3J5</accession>
<dbReference type="Proteomes" id="UP001165065">
    <property type="component" value="Unassembled WGS sequence"/>
</dbReference>
<gene>
    <name evidence="9" type="ORF">TrCOL_g4607</name>
</gene>
<dbReference type="PANTHER" id="PTHR12225:SF0">
    <property type="entry name" value="PROTEASOMAL UBIQUITIN RECEPTOR ADRM1"/>
    <property type="match status" value="1"/>
</dbReference>
<evidence type="ECO:0000256" key="5">
    <source>
        <dbReference type="ARBA" id="ARBA00023242"/>
    </source>
</evidence>
<keyword evidence="3" id="KW-0963">Cytoplasm</keyword>
<evidence type="ECO:0000256" key="1">
    <source>
        <dbReference type="ARBA" id="ARBA00004123"/>
    </source>
</evidence>
<dbReference type="PROSITE" id="PS51917">
    <property type="entry name" value="PRU"/>
    <property type="match status" value="1"/>
</dbReference>
<dbReference type="Gene3D" id="1.10.2020.20">
    <property type="match status" value="1"/>
</dbReference>
<evidence type="ECO:0000256" key="6">
    <source>
        <dbReference type="SAM" id="MobiDB-lite"/>
    </source>
</evidence>
<evidence type="ECO:0000313" key="9">
    <source>
        <dbReference type="EMBL" id="GMI26006.1"/>
    </source>
</evidence>
<feature type="region of interest" description="Disordered" evidence="6">
    <location>
        <begin position="139"/>
        <end position="165"/>
    </location>
</feature>
<proteinExistence type="predicted"/>
<dbReference type="InterPro" id="IPR038633">
    <property type="entry name" value="Rpn13/ADRM1_Pru_sf"/>
</dbReference>
<dbReference type="Pfam" id="PF04683">
    <property type="entry name" value="Rpn13_ADRM1_Pru"/>
    <property type="match status" value="1"/>
</dbReference>
<evidence type="ECO:0000259" key="8">
    <source>
        <dbReference type="PROSITE" id="PS51917"/>
    </source>
</evidence>
<keyword evidence="5" id="KW-0539">Nucleus</keyword>
<evidence type="ECO:0000256" key="3">
    <source>
        <dbReference type="ARBA" id="ARBA00022490"/>
    </source>
</evidence>
<evidence type="ECO:0000256" key="4">
    <source>
        <dbReference type="ARBA" id="ARBA00022942"/>
    </source>
</evidence>
<protein>
    <submittedName>
        <fullName evidence="9">Uncharacterized protein</fullName>
    </submittedName>
</protein>
<dbReference type="PROSITE" id="PS51916">
    <property type="entry name" value="DEUBAD"/>
    <property type="match status" value="1"/>
</dbReference>
<evidence type="ECO:0000256" key="2">
    <source>
        <dbReference type="ARBA" id="ARBA00004496"/>
    </source>
</evidence>
<reference evidence="10" key="1">
    <citation type="journal article" date="2023" name="Commun. Biol.">
        <title>Genome analysis of Parmales, the sister group of diatoms, reveals the evolutionary specialization of diatoms from phago-mixotrophs to photoautotrophs.</title>
        <authorList>
            <person name="Ban H."/>
            <person name="Sato S."/>
            <person name="Yoshikawa S."/>
            <person name="Yamada K."/>
            <person name="Nakamura Y."/>
            <person name="Ichinomiya M."/>
            <person name="Sato N."/>
            <person name="Blanc-Mathieu R."/>
            <person name="Endo H."/>
            <person name="Kuwata A."/>
            <person name="Ogata H."/>
        </authorList>
    </citation>
    <scope>NUCLEOTIDE SEQUENCE [LARGE SCALE GENOMIC DNA]</scope>
</reference>